<feature type="compositionally biased region" description="Basic and acidic residues" evidence="3">
    <location>
        <begin position="203"/>
        <end position="224"/>
    </location>
</feature>
<evidence type="ECO:0000256" key="1">
    <source>
        <dbReference type="ARBA" id="ARBA00004196"/>
    </source>
</evidence>
<gene>
    <name evidence="6" type="ORF">FHX44_11400</name>
</gene>
<keyword evidence="7" id="KW-1185">Reference proteome</keyword>
<dbReference type="InterPro" id="IPR058792">
    <property type="entry name" value="Beta-barrel_RND_2"/>
</dbReference>
<dbReference type="PANTHER" id="PTHR32347">
    <property type="entry name" value="EFFLUX SYSTEM COMPONENT YKNX-RELATED"/>
    <property type="match status" value="1"/>
</dbReference>
<dbReference type="Gene3D" id="1.10.287.470">
    <property type="entry name" value="Helix hairpin bin"/>
    <property type="match status" value="2"/>
</dbReference>
<feature type="region of interest" description="Disordered" evidence="3">
    <location>
        <begin position="160"/>
        <end position="224"/>
    </location>
</feature>
<evidence type="ECO:0000256" key="3">
    <source>
        <dbReference type="SAM" id="MobiDB-lite"/>
    </source>
</evidence>
<dbReference type="SUPFAM" id="SSF111369">
    <property type="entry name" value="HlyD-like secretion proteins"/>
    <property type="match status" value="1"/>
</dbReference>
<dbReference type="AlphaFoldDB" id="A0A561SI05"/>
<evidence type="ECO:0000313" key="7">
    <source>
        <dbReference type="Proteomes" id="UP000321261"/>
    </source>
</evidence>
<keyword evidence="4" id="KW-0732">Signal</keyword>
<dbReference type="OrthoDB" id="3563414at2"/>
<sequence>MTTRTAVRRLAAAALVLLLAGCTSAESEPLTVKVTRTSVTSTVTATGSLQAITEQNVGFPEGGKLVEVNVAVGQQVEPGQILARLDDFSARQDLAAAEAQLAQEQAVLARIRGGNQVNAAEDDVERAGAVLKATKERAEAVDDANASAVEEAERQLELDKEVLHDTKARTRGHRRSCTAADRRAAERDDGRDEPLIPLSGRGRQAEDCDVAAEKEAEVEQAERQVRASEAALERAENQRRVDRAEQDLAIENARRELEAAKNEAEGARGDRPHDIDEQAAVVAQLQAEVDLARRTVEDTILRSPVAGKVASINGVVGEFLGGGSGTTPLAPGGTVPLPERGSAVSSSEQAGNENERPGGSAFIVLGDVQSFRIVAPFAETDAALVQPNQAVEATFDAIPDLTRSGRVASIAPTATDIRGVTSYYAVIVLNELDPRLRDGLTASANVVVDHRDDTLAIPNGALMQSGGSGIVTVLEPDGAQRQVQVELGLAGDSVTQVVGGLREGQQVLVAPGG</sequence>
<dbReference type="Gene3D" id="2.40.30.170">
    <property type="match status" value="1"/>
</dbReference>
<comment type="subcellular location">
    <subcellularLocation>
        <location evidence="1">Cell envelope</location>
    </subcellularLocation>
</comment>
<dbReference type="Gene3D" id="2.40.420.20">
    <property type="match status" value="1"/>
</dbReference>
<evidence type="ECO:0000256" key="2">
    <source>
        <dbReference type="ARBA" id="ARBA00023054"/>
    </source>
</evidence>
<feature type="compositionally biased region" description="Basic and acidic residues" evidence="3">
    <location>
        <begin position="180"/>
        <end position="194"/>
    </location>
</feature>
<dbReference type="PANTHER" id="PTHR32347:SF23">
    <property type="entry name" value="BLL5650 PROTEIN"/>
    <property type="match status" value="1"/>
</dbReference>
<feature type="chain" id="PRO_5021753956" evidence="4">
    <location>
        <begin position="26"/>
        <end position="513"/>
    </location>
</feature>
<feature type="signal peptide" evidence="4">
    <location>
        <begin position="1"/>
        <end position="25"/>
    </location>
</feature>
<keyword evidence="2" id="KW-0175">Coiled coil</keyword>
<dbReference type="PROSITE" id="PS51257">
    <property type="entry name" value="PROKAR_LIPOPROTEIN"/>
    <property type="match status" value="1"/>
</dbReference>
<dbReference type="GO" id="GO:0030313">
    <property type="term" value="C:cell envelope"/>
    <property type="evidence" value="ECO:0007669"/>
    <property type="project" value="UniProtKB-SubCell"/>
</dbReference>
<comment type="caution">
    <text evidence="6">The sequence shown here is derived from an EMBL/GenBank/DDBJ whole genome shotgun (WGS) entry which is preliminary data.</text>
</comment>
<feature type="region of interest" description="Disordered" evidence="3">
    <location>
        <begin position="323"/>
        <end position="358"/>
    </location>
</feature>
<proteinExistence type="predicted"/>
<evidence type="ECO:0000259" key="5">
    <source>
        <dbReference type="Pfam" id="PF25954"/>
    </source>
</evidence>
<organism evidence="6 7">
    <name type="scientific">Pseudonocardia hierapolitana</name>
    <dbReference type="NCBI Taxonomy" id="1128676"/>
    <lineage>
        <taxon>Bacteria</taxon>
        <taxon>Bacillati</taxon>
        <taxon>Actinomycetota</taxon>
        <taxon>Actinomycetes</taxon>
        <taxon>Pseudonocardiales</taxon>
        <taxon>Pseudonocardiaceae</taxon>
        <taxon>Pseudonocardia</taxon>
    </lineage>
</organism>
<reference evidence="6 7" key="1">
    <citation type="submission" date="2019-06" db="EMBL/GenBank/DDBJ databases">
        <title>Sequencing the genomes of 1000 actinobacteria strains.</title>
        <authorList>
            <person name="Klenk H.-P."/>
        </authorList>
    </citation>
    <scope>NUCLEOTIDE SEQUENCE [LARGE SCALE GENOMIC DNA]</scope>
    <source>
        <strain evidence="6 7">DSM 45671</strain>
    </source>
</reference>
<dbReference type="Gene3D" id="2.40.50.100">
    <property type="match status" value="2"/>
</dbReference>
<dbReference type="RefSeq" id="WP_147253875.1">
    <property type="nucleotide sequence ID" value="NZ_VIWU01000001.1"/>
</dbReference>
<dbReference type="Proteomes" id="UP000321261">
    <property type="component" value="Unassembled WGS sequence"/>
</dbReference>
<dbReference type="EMBL" id="VIWU01000001">
    <property type="protein sequence ID" value="TWF74519.1"/>
    <property type="molecule type" value="Genomic_DNA"/>
</dbReference>
<accession>A0A561SI05</accession>
<feature type="compositionally biased region" description="Polar residues" evidence="3">
    <location>
        <begin position="343"/>
        <end position="352"/>
    </location>
</feature>
<evidence type="ECO:0000256" key="4">
    <source>
        <dbReference type="SAM" id="SignalP"/>
    </source>
</evidence>
<evidence type="ECO:0000313" key="6">
    <source>
        <dbReference type="EMBL" id="TWF74519.1"/>
    </source>
</evidence>
<protein>
    <submittedName>
        <fullName evidence="6">HlyD family secretion protein</fullName>
    </submittedName>
</protein>
<name>A0A561SI05_9PSEU</name>
<feature type="domain" description="CusB-like beta-barrel" evidence="5">
    <location>
        <begin position="374"/>
        <end position="444"/>
    </location>
</feature>
<dbReference type="Pfam" id="PF25954">
    <property type="entry name" value="Beta-barrel_RND_2"/>
    <property type="match status" value="1"/>
</dbReference>
<dbReference type="InterPro" id="IPR050465">
    <property type="entry name" value="UPF0194_transport"/>
</dbReference>